<proteinExistence type="predicted"/>
<dbReference type="OrthoDB" id="6621548at2759"/>
<evidence type="ECO:0000259" key="1">
    <source>
        <dbReference type="Pfam" id="PF21787"/>
    </source>
</evidence>
<reference evidence="4 5" key="1">
    <citation type="submission" date="2019-08" db="EMBL/GenBank/DDBJ databases">
        <title>The genome of the soybean aphid Biotype 1, its phylome, world population structure and adaptation to the North American continent.</title>
        <authorList>
            <person name="Giordano R."/>
            <person name="Donthu R.K."/>
            <person name="Hernandez A.G."/>
            <person name="Wright C.L."/>
            <person name="Zimin A.V."/>
        </authorList>
    </citation>
    <scope>NUCLEOTIDE SEQUENCE [LARGE SCALE GENOMIC DNA]</scope>
    <source>
        <tissue evidence="4">Whole aphids</tissue>
    </source>
</reference>
<feature type="domain" description="Transposable element P transposase-like GTP-binding insertion" evidence="2">
    <location>
        <begin position="193"/>
        <end position="245"/>
    </location>
</feature>
<gene>
    <name evidence="4" type="ORF">AGLY_009460</name>
</gene>
<dbReference type="InterPro" id="IPR048366">
    <property type="entry name" value="TNP-like_GBD"/>
</dbReference>
<dbReference type="InterPro" id="IPR048365">
    <property type="entry name" value="TNP-like_RNaseH_N"/>
</dbReference>
<evidence type="ECO:0000313" key="5">
    <source>
        <dbReference type="Proteomes" id="UP000475862"/>
    </source>
</evidence>
<dbReference type="EMBL" id="VYZN01000037">
    <property type="protein sequence ID" value="KAE9533032.1"/>
    <property type="molecule type" value="Genomic_DNA"/>
</dbReference>
<feature type="domain" description="Transposable element P transposase-like RNase H C-terminal" evidence="3">
    <location>
        <begin position="292"/>
        <end position="323"/>
    </location>
</feature>
<dbReference type="AlphaFoldDB" id="A0A6G0THN6"/>
<evidence type="ECO:0000313" key="4">
    <source>
        <dbReference type="EMBL" id="KAE9533032.1"/>
    </source>
</evidence>
<feature type="domain" description="Transposable element P transposase-like RNase H" evidence="1">
    <location>
        <begin position="6"/>
        <end position="138"/>
    </location>
</feature>
<protein>
    <recommendedName>
        <fullName evidence="6">THAP-type domain-containing protein</fullName>
    </recommendedName>
</protein>
<dbReference type="Pfam" id="PF21788">
    <property type="entry name" value="TNP-like_GBD"/>
    <property type="match status" value="1"/>
</dbReference>
<dbReference type="InterPro" id="IPR048367">
    <property type="entry name" value="TNP-like_RNaseH_C"/>
</dbReference>
<comment type="caution">
    <text evidence="4">The sequence shown here is derived from an EMBL/GenBank/DDBJ whole genome shotgun (WGS) entry which is preliminary data.</text>
</comment>
<dbReference type="Pfam" id="PF21787">
    <property type="entry name" value="TNP-like_RNaseH_N"/>
    <property type="match status" value="1"/>
</dbReference>
<keyword evidence="5" id="KW-1185">Reference proteome</keyword>
<evidence type="ECO:0008006" key="6">
    <source>
        <dbReference type="Google" id="ProtNLM"/>
    </source>
</evidence>
<name>A0A6G0THN6_APHGL</name>
<evidence type="ECO:0000259" key="3">
    <source>
        <dbReference type="Pfam" id="PF21789"/>
    </source>
</evidence>
<organism evidence="4 5">
    <name type="scientific">Aphis glycines</name>
    <name type="common">Soybean aphid</name>
    <dbReference type="NCBI Taxonomy" id="307491"/>
    <lineage>
        <taxon>Eukaryota</taxon>
        <taxon>Metazoa</taxon>
        <taxon>Ecdysozoa</taxon>
        <taxon>Arthropoda</taxon>
        <taxon>Hexapoda</taxon>
        <taxon>Insecta</taxon>
        <taxon>Pterygota</taxon>
        <taxon>Neoptera</taxon>
        <taxon>Paraneoptera</taxon>
        <taxon>Hemiptera</taxon>
        <taxon>Sternorrhyncha</taxon>
        <taxon>Aphidomorpha</taxon>
        <taxon>Aphidoidea</taxon>
        <taxon>Aphididae</taxon>
        <taxon>Aphidini</taxon>
        <taxon>Aphis</taxon>
        <taxon>Aphis</taxon>
    </lineage>
</organism>
<accession>A0A6G0THN6</accession>
<evidence type="ECO:0000259" key="2">
    <source>
        <dbReference type="Pfam" id="PF21788"/>
    </source>
</evidence>
<dbReference type="Pfam" id="PF21789">
    <property type="entry name" value="TNP-like_RNaseH_C"/>
    <property type="match status" value="1"/>
</dbReference>
<dbReference type="PANTHER" id="PTHR47577">
    <property type="entry name" value="THAP DOMAIN-CONTAINING PROTEIN 6"/>
    <property type="match status" value="1"/>
</dbReference>
<sequence>MSSTQCEPGFLSEVFNYLKEEVKKFDWLQDCCLIFDSMAIKKQLIWESSTGKFLGSIEFGDGSENSELATEALVFLVVSLTKRFKCPIAYFFVNKINSSVLSTLITSAISKLYDIDIRIWSVTCDGTSSNVQCFKKLGCNFNVNENDFNWKFTVGGKLECNAMFDTCHMLKLVRNTLADKKLFKHSDNDGISLSSGVADAIEYLQQKGEIIFQKSESTVYFIRQIDRLFDILNSRIPFAKGYKSPIDASNIKSIESVFNNTIDYLKTLRIEESPVYISGRKMFVIGFIVNMKISQDHLELFFFACVRSRGGCNNNPNCIQFKHTLRQLLFTRNIIVNSGNCCDFDALEDDILEFRSEETSMMSVQEETTFDDDESEIQTYLDQLNNLQLGEYVMDILDYISGYIIRSMVKKYLVLFVCFMGTLTPDYIERSLPNVKKHLRIGGKPADFANYKALKCVEIGFGYQDDKYNMDHKEYMITTNVRYGMSRL</sequence>
<dbReference type="Proteomes" id="UP000475862">
    <property type="component" value="Unassembled WGS sequence"/>
</dbReference>
<dbReference type="PANTHER" id="PTHR47577:SF2">
    <property type="entry name" value="THAP DOMAIN CONTAINING 9"/>
    <property type="match status" value="1"/>
</dbReference>